<reference evidence="1" key="1">
    <citation type="submission" date="2014-09" db="EMBL/GenBank/DDBJ databases">
        <authorList>
            <person name="Magalhaes I.L.F."/>
            <person name="Oliveira U."/>
            <person name="Santos F.R."/>
            <person name="Vidigal T.H.D.A."/>
            <person name="Brescovit A.D."/>
            <person name="Santos A.J."/>
        </authorList>
    </citation>
    <scope>NUCLEOTIDE SEQUENCE</scope>
    <source>
        <tissue evidence="1">Shoot tissue taken approximately 20 cm above the soil surface</tissue>
    </source>
</reference>
<sequence>MCDQYQNIDPIEHMPFVQDLQRGFPAERANAQQECGL</sequence>
<name>A0A0A9FA30_ARUDO</name>
<dbReference type="EMBL" id="GBRH01187981">
    <property type="protein sequence ID" value="JAE09915.1"/>
    <property type="molecule type" value="Transcribed_RNA"/>
</dbReference>
<organism evidence="1">
    <name type="scientific">Arundo donax</name>
    <name type="common">Giant reed</name>
    <name type="synonym">Donax arundinaceus</name>
    <dbReference type="NCBI Taxonomy" id="35708"/>
    <lineage>
        <taxon>Eukaryota</taxon>
        <taxon>Viridiplantae</taxon>
        <taxon>Streptophyta</taxon>
        <taxon>Embryophyta</taxon>
        <taxon>Tracheophyta</taxon>
        <taxon>Spermatophyta</taxon>
        <taxon>Magnoliopsida</taxon>
        <taxon>Liliopsida</taxon>
        <taxon>Poales</taxon>
        <taxon>Poaceae</taxon>
        <taxon>PACMAD clade</taxon>
        <taxon>Arundinoideae</taxon>
        <taxon>Arundineae</taxon>
        <taxon>Arundo</taxon>
    </lineage>
</organism>
<protein>
    <submittedName>
        <fullName evidence="1">Uncharacterized protein</fullName>
    </submittedName>
</protein>
<accession>A0A0A9FA30</accession>
<proteinExistence type="predicted"/>
<evidence type="ECO:0000313" key="1">
    <source>
        <dbReference type="EMBL" id="JAE09915.1"/>
    </source>
</evidence>
<dbReference type="AlphaFoldDB" id="A0A0A9FA30"/>
<reference evidence="1" key="2">
    <citation type="journal article" date="2015" name="Data Brief">
        <title>Shoot transcriptome of the giant reed, Arundo donax.</title>
        <authorList>
            <person name="Barrero R.A."/>
            <person name="Guerrero F.D."/>
            <person name="Moolhuijzen P."/>
            <person name="Goolsby J.A."/>
            <person name="Tidwell J."/>
            <person name="Bellgard S.E."/>
            <person name="Bellgard M.I."/>
        </authorList>
    </citation>
    <scope>NUCLEOTIDE SEQUENCE</scope>
    <source>
        <tissue evidence="1">Shoot tissue taken approximately 20 cm above the soil surface</tissue>
    </source>
</reference>